<keyword evidence="2" id="KW-1185">Reference proteome</keyword>
<organism evidence="1 2">
    <name type="scientific">Clarias magur</name>
    <name type="common">Asian catfish</name>
    <name type="synonym">Macropteronotus magur</name>
    <dbReference type="NCBI Taxonomy" id="1594786"/>
    <lineage>
        <taxon>Eukaryota</taxon>
        <taxon>Metazoa</taxon>
        <taxon>Chordata</taxon>
        <taxon>Craniata</taxon>
        <taxon>Vertebrata</taxon>
        <taxon>Euteleostomi</taxon>
        <taxon>Actinopterygii</taxon>
        <taxon>Neopterygii</taxon>
        <taxon>Teleostei</taxon>
        <taxon>Ostariophysi</taxon>
        <taxon>Siluriformes</taxon>
        <taxon>Clariidae</taxon>
        <taxon>Clarias</taxon>
    </lineage>
</organism>
<accession>A0A8J4UUI2</accession>
<keyword evidence="1" id="KW-0808">Transferase</keyword>
<dbReference type="EMBL" id="QNUK01000018">
    <property type="protein sequence ID" value="KAF5907887.1"/>
    <property type="molecule type" value="Genomic_DNA"/>
</dbReference>
<dbReference type="AlphaFoldDB" id="A0A8J4UUI2"/>
<protein>
    <submittedName>
        <fullName evidence="1">RNA-directed DNA polymerase from mobile element jockey</fullName>
    </submittedName>
</protein>
<evidence type="ECO:0000313" key="1">
    <source>
        <dbReference type="EMBL" id="KAF5907887.1"/>
    </source>
</evidence>
<sequence>MLETLLFNIVINAIMRKTFKGQHGVQCDQNDFLTDLMFTDDSSIPADNGIQDDTQFHKQTLTLRDYNVMNIPHPLN</sequence>
<evidence type="ECO:0000313" key="2">
    <source>
        <dbReference type="Proteomes" id="UP000727407"/>
    </source>
</evidence>
<dbReference type="Proteomes" id="UP000727407">
    <property type="component" value="Unassembled WGS sequence"/>
</dbReference>
<reference evidence="1" key="1">
    <citation type="submission" date="2020-07" db="EMBL/GenBank/DDBJ databases">
        <title>Clarias magur genome sequencing, assembly and annotation.</title>
        <authorList>
            <person name="Kushwaha B."/>
            <person name="Kumar R."/>
            <person name="Das P."/>
            <person name="Joshi C.G."/>
            <person name="Kumar D."/>
            <person name="Nagpure N.S."/>
            <person name="Pandey M."/>
            <person name="Agarwal S."/>
            <person name="Srivastava S."/>
            <person name="Singh M."/>
            <person name="Sahoo L."/>
            <person name="Jayasankar P."/>
            <person name="Meher P.K."/>
            <person name="Koringa P.G."/>
            <person name="Iquebal M.A."/>
            <person name="Das S.P."/>
            <person name="Bit A."/>
            <person name="Patnaik S."/>
            <person name="Patel N."/>
            <person name="Shah T.M."/>
            <person name="Hinsu A."/>
            <person name="Jena J.K."/>
        </authorList>
    </citation>
    <scope>NUCLEOTIDE SEQUENCE</scope>
    <source>
        <strain evidence="1">CIFAMagur01</strain>
        <tissue evidence="1">Testis</tissue>
    </source>
</reference>
<gene>
    <name evidence="1" type="ORF">DAT39_002390</name>
</gene>
<dbReference type="GO" id="GO:0003964">
    <property type="term" value="F:RNA-directed DNA polymerase activity"/>
    <property type="evidence" value="ECO:0007669"/>
    <property type="project" value="UniProtKB-KW"/>
</dbReference>
<keyword evidence="1" id="KW-0548">Nucleotidyltransferase</keyword>
<comment type="caution">
    <text evidence="1">The sequence shown here is derived from an EMBL/GenBank/DDBJ whole genome shotgun (WGS) entry which is preliminary data.</text>
</comment>
<keyword evidence="1" id="KW-0695">RNA-directed DNA polymerase</keyword>
<dbReference type="OrthoDB" id="410104at2759"/>
<name>A0A8J4UUI2_CLAMG</name>
<proteinExistence type="predicted"/>